<accession>A0AAD8P9Y4</accession>
<keyword evidence="7" id="KW-1185">Reference proteome</keyword>
<dbReference type="InterPro" id="IPR035897">
    <property type="entry name" value="Toll_tir_struct_dom_sf"/>
</dbReference>
<feature type="domain" description="TIR" evidence="5">
    <location>
        <begin position="229"/>
        <end position="384"/>
    </location>
</feature>
<proteinExistence type="predicted"/>
<sequence length="384" mass="44339">MADPWKKYDVFISFNGEDEDTRNNFVDHLYTALIQNGITTFKDDDVVEKSKASSLKEIEEARFSIVVFSKSYGSSAWCLDELVKIMECSKTKEQFVLPVYYYDFNPSNLRRQGSVFGGLFAKYEIEKVRAWTSVLVEAANLNGIGLIDFRHQAKHIKEIVEMVLSKLNIKNFNYNQNETGKNKHGDTSLEKHIGIEHHVQQVRQLLQVKTVKTASNTVLTSSSPRSSWWTYDVFMCFKSNDTCKDFADRLYCALKQHDIYAFRNDEALDRVESMFSDCLKAIEESYISVIVFSKNYASSSWCLDELVKIMNCNERYGQMVYPIFYDVDPSDVRHQKGIFGEAFMRNKPENIEIWRKALVKVGSLAGWYLNCTPRSDEATIIKIP</sequence>
<dbReference type="FunFam" id="3.40.50.10140:FF:000007">
    <property type="entry name" value="Disease resistance protein (TIR-NBS-LRR class)"/>
    <property type="match status" value="1"/>
</dbReference>
<protein>
    <recommendedName>
        <fullName evidence="1">ADP-ribosyl cyclase/cyclic ADP-ribose hydrolase</fullName>
        <ecNumber evidence="1">3.2.2.6</ecNumber>
    </recommendedName>
</protein>
<dbReference type="GO" id="GO:0007165">
    <property type="term" value="P:signal transduction"/>
    <property type="evidence" value="ECO:0007669"/>
    <property type="project" value="InterPro"/>
</dbReference>
<dbReference type="Pfam" id="PF01582">
    <property type="entry name" value="TIR"/>
    <property type="match status" value="2"/>
</dbReference>
<dbReference type="SMART" id="SM00255">
    <property type="entry name" value="TIR"/>
    <property type="match status" value="2"/>
</dbReference>
<evidence type="ECO:0000313" key="7">
    <source>
        <dbReference type="Proteomes" id="UP001229421"/>
    </source>
</evidence>
<dbReference type="InterPro" id="IPR000157">
    <property type="entry name" value="TIR_dom"/>
</dbReference>
<dbReference type="PANTHER" id="PTHR32009:SF39">
    <property type="entry name" value="TIR DOMAIN-CONTAINING PROTEIN"/>
    <property type="match status" value="1"/>
</dbReference>
<evidence type="ECO:0000256" key="4">
    <source>
        <dbReference type="ARBA" id="ARBA00047304"/>
    </source>
</evidence>
<organism evidence="6 7">
    <name type="scientific">Tagetes erecta</name>
    <name type="common">African marigold</name>
    <dbReference type="NCBI Taxonomy" id="13708"/>
    <lineage>
        <taxon>Eukaryota</taxon>
        <taxon>Viridiplantae</taxon>
        <taxon>Streptophyta</taxon>
        <taxon>Embryophyta</taxon>
        <taxon>Tracheophyta</taxon>
        <taxon>Spermatophyta</taxon>
        <taxon>Magnoliopsida</taxon>
        <taxon>eudicotyledons</taxon>
        <taxon>Gunneridae</taxon>
        <taxon>Pentapetalae</taxon>
        <taxon>asterids</taxon>
        <taxon>campanulids</taxon>
        <taxon>Asterales</taxon>
        <taxon>Asteraceae</taxon>
        <taxon>Asteroideae</taxon>
        <taxon>Heliantheae alliance</taxon>
        <taxon>Tageteae</taxon>
        <taxon>Tagetes</taxon>
    </lineage>
</organism>
<dbReference type="EMBL" id="JAUHHV010000001">
    <property type="protein sequence ID" value="KAK1437929.1"/>
    <property type="molecule type" value="Genomic_DNA"/>
</dbReference>
<dbReference type="PROSITE" id="PS50104">
    <property type="entry name" value="TIR"/>
    <property type="match status" value="2"/>
</dbReference>
<comment type="caution">
    <text evidence="6">The sequence shown here is derived from an EMBL/GenBank/DDBJ whole genome shotgun (WGS) entry which is preliminary data.</text>
</comment>
<gene>
    <name evidence="6" type="ORF">QVD17_03729</name>
</gene>
<keyword evidence="2" id="KW-0378">Hydrolase</keyword>
<keyword evidence="3" id="KW-0520">NAD</keyword>
<dbReference type="Proteomes" id="UP001229421">
    <property type="component" value="Unassembled WGS sequence"/>
</dbReference>
<evidence type="ECO:0000259" key="5">
    <source>
        <dbReference type="PROSITE" id="PS50104"/>
    </source>
</evidence>
<comment type="catalytic activity">
    <reaction evidence="4">
        <text>NAD(+) + H2O = ADP-D-ribose + nicotinamide + H(+)</text>
        <dbReference type="Rhea" id="RHEA:16301"/>
        <dbReference type="ChEBI" id="CHEBI:15377"/>
        <dbReference type="ChEBI" id="CHEBI:15378"/>
        <dbReference type="ChEBI" id="CHEBI:17154"/>
        <dbReference type="ChEBI" id="CHEBI:57540"/>
        <dbReference type="ChEBI" id="CHEBI:57967"/>
        <dbReference type="EC" id="3.2.2.6"/>
    </reaction>
    <physiologicalReaction direction="left-to-right" evidence="4">
        <dbReference type="Rhea" id="RHEA:16302"/>
    </physiologicalReaction>
</comment>
<dbReference type="SUPFAM" id="SSF52200">
    <property type="entry name" value="Toll/Interleukin receptor TIR domain"/>
    <property type="match status" value="2"/>
</dbReference>
<reference evidence="6" key="1">
    <citation type="journal article" date="2023" name="bioRxiv">
        <title>Improved chromosome-level genome assembly for marigold (Tagetes erecta).</title>
        <authorList>
            <person name="Jiang F."/>
            <person name="Yuan L."/>
            <person name="Wang S."/>
            <person name="Wang H."/>
            <person name="Xu D."/>
            <person name="Wang A."/>
            <person name="Fan W."/>
        </authorList>
    </citation>
    <scope>NUCLEOTIDE SEQUENCE</scope>
    <source>
        <strain evidence="6">WSJ</strain>
        <tissue evidence="6">Leaf</tissue>
    </source>
</reference>
<evidence type="ECO:0000256" key="3">
    <source>
        <dbReference type="ARBA" id="ARBA00023027"/>
    </source>
</evidence>
<dbReference type="GO" id="GO:0061809">
    <property type="term" value="F:NAD+ nucleosidase activity, cyclic ADP-ribose generating"/>
    <property type="evidence" value="ECO:0007669"/>
    <property type="project" value="UniProtKB-EC"/>
</dbReference>
<feature type="domain" description="TIR" evidence="5">
    <location>
        <begin position="6"/>
        <end position="167"/>
    </location>
</feature>
<name>A0AAD8P9Y4_TARER</name>
<evidence type="ECO:0000256" key="1">
    <source>
        <dbReference type="ARBA" id="ARBA00011982"/>
    </source>
</evidence>
<dbReference type="AlphaFoldDB" id="A0AAD8P9Y4"/>
<dbReference type="Gene3D" id="3.40.50.10140">
    <property type="entry name" value="Toll/interleukin-1 receptor homology (TIR) domain"/>
    <property type="match status" value="2"/>
</dbReference>
<evidence type="ECO:0000256" key="2">
    <source>
        <dbReference type="ARBA" id="ARBA00022801"/>
    </source>
</evidence>
<dbReference type="PANTHER" id="PTHR32009">
    <property type="entry name" value="TMV RESISTANCE PROTEIN N-LIKE"/>
    <property type="match status" value="1"/>
</dbReference>
<dbReference type="EC" id="3.2.2.6" evidence="1"/>
<evidence type="ECO:0000313" key="6">
    <source>
        <dbReference type="EMBL" id="KAK1437929.1"/>
    </source>
</evidence>